<accession>A0ACB8Q7W5</accession>
<organism evidence="1 2">
    <name type="scientific">Vararia minispora EC-137</name>
    <dbReference type="NCBI Taxonomy" id="1314806"/>
    <lineage>
        <taxon>Eukaryota</taxon>
        <taxon>Fungi</taxon>
        <taxon>Dikarya</taxon>
        <taxon>Basidiomycota</taxon>
        <taxon>Agaricomycotina</taxon>
        <taxon>Agaricomycetes</taxon>
        <taxon>Russulales</taxon>
        <taxon>Lachnocladiaceae</taxon>
        <taxon>Vararia</taxon>
    </lineage>
</organism>
<reference evidence="1" key="1">
    <citation type="submission" date="2021-02" db="EMBL/GenBank/DDBJ databases">
        <authorList>
            <consortium name="DOE Joint Genome Institute"/>
            <person name="Ahrendt S."/>
            <person name="Looney B.P."/>
            <person name="Miyauchi S."/>
            <person name="Morin E."/>
            <person name="Drula E."/>
            <person name="Courty P.E."/>
            <person name="Chicoki N."/>
            <person name="Fauchery L."/>
            <person name="Kohler A."/>
            <person name="Kuo A."/>
            <person name="Labutti K."/>
            <person name="Pangilinan J."/>
            <person name="Lipzen A."/>
            <person name="Riley R."/>
            <person name="Andreopoulos W."/>
            <person name="He G."/>
            <person name="Johnson J."/>
            <person name="Barry K.W."/>
            <person name="Grigoriev I.V."/>
            <person name="Nagy L."/>
            <person name="Hibbett D."/>
            <person name="Henrissat B."/>
            <person name="Matheny P.B."/>
            <person name="Labbe J."/>
            <person name="Martin F."/>
        </authorList>
    </citation>
    <scope>NUCLEOTIDE SEQUENCE</scope>
    <source>
        <strain evidence="1">EC-137</strain>
    </source>
</reference>
<evidence type="ECO:0000313" key="2">
    <source>
        <dbReference type="Proteomes" id="UP000814128"/>
    </source>
</evidence>
<dbReference type="EMBL" id="MU273835">
    <property type="protein sequence ID" value="KAI0027807.1"/>
    <property type="molecule type" value="Genomic_DNA"/>
</dbReference>
<gene>
    <name evidence="1" type="ORF">K488DRAFT_90426</name>
</gene>
<dbReference type="Proteomes" id="UP000814128">
    <property type="component" value="Unassembled WGS sequence"/>
</dbReference>
<reference evidence="1" key="2">
    <citation type="journal article" date="2022" name="New Phytol.">
        <title>Evolutionary transition to the ectomycorrhizal habit in the genomes of a hyperdiverse lineage of mushroom-forming fungi.</title>
        <authorList>
            <person name="Looney B."/>
            <person name="Miyauchi S."/>
            <person name="Morin E."/>
            <person name="Drula E."/>
            <person name="Courty P.E."/>
            <person name="Kohler A."/>
            <person name="Kuo A."/>
            <person name="LaButti K."/>
            <person name="Pangilinan J."/>
            <person name="Lipzen A."/>
            <person name="Riley R."/>
            <person name="Andreopoulos W."/>
            <person name="He G."/>
            <person name="Johnson J."/>
            <person name="Nolan M."/>
            <person name="Tritt A."/>
            <person name="Barry K.W."/>
            <person name="Grigoriev I.V."/>
            <person name="Nagy L.G."/>
            <person name="Hibbett D."/>
            <person name="Henrissat B."/>
            <person name="Matheny P.B."/>
            <person name="Labbe J."/>
            <person name="Martin F.M."/>
        </authorList>
    </citation>
    <scope>NUCLEOTIDE SEQUENCE</scope>
    <source>
        <strain evidence="1">EC-137</strain>
    </source>
</reference>
<name>A0ACB8Q7W5_9AGAM</name>
<sequence length="596" mass="66933">MVEGNEVWVSGIAAARRLANIDGAILNHRVDDGLRTKLSSEIDSLSLTTIESKRRLNACSPLLQLPTEILDEIMVIVAELWPPRFAHCWIAEGTLGWIACGHVCYALRIILLGRGALWARVAPTFLNPETRSELVARAGGKPLRFQLQNFECSHTLSHAEFVVNHLHSAQSVKVFQIYEDGPGHVNRWPISPAGLSGTSLPFLERLHLLLGGRKEHWQSITSDTFELPPIRTPKLRILVLWNYYVSFDASTLTTLMLNRQTPHTLPSAAHVLNILRLCVKLETLGLTYWIPDSLPSAETPDISLPCLTYIYIHDNWVRCTSLWSHLLVPPAARRHFTLVDTSSNEAETDSNLDMLERGLKQSLSVPIHGLCIDMKGGAFSVACYSRLPGSKQAETYLFRRDFTLVLEFTFHSNGKRGLHTMFTLHPTLRLIEYCDIEYLEFSHILSFYTEDYMRGMLRPFINVHTVCHSRTSNSFITCLSVPGGKVEPVLPSLRYLWIERLALSKENHLGNLHPHTFFEMLRSRERSGVGLRRLRIAELVIDKRAAGMSVSEAQRSLLLQLREIVPHVECGLNGSLGPEDASHGIEGVQNEGASGP</sequence>
<protein>
    <submittedName>
        <fullName evidence="1">Uncharacterized protein</fullName>
    </submittedName>
</protein>
<evidence type="ECO:0000313" key="1">
    <source>
        <dbReference type="EMBL" id="KAI0027807.1"/>
    </source>
</evidence>
<comment type="caution">
    <text evidence="1">The sequence shown here is derived from an EMBL/GenBank/DDBJ whole genome shotgun (WGS) entry which is preliminary data.</text>
</comment>
<proteinExistence type="predicted"/>
<keyword evidence="2" id="KW-1185">Reference proteome</keyword>